<proteinExistence type="predicted"/>
<dbReference type="RefSeq" id="YP_010055081.1">
    <property type="nucleotide sequence ID" value="NC_054661.1"/>
</dbReference>
<feature type="region of interest" description="Disordered" evidence="1">
    <location>
        <begin position="48"/>
        <end position="88"/>
    </location>
</feature>
<keyword evidence="3" id="KW-1185">Reference proteome</keyword>
<feature type="compositionally biased region" description="Basic residues" evidence="1">
    <location>
        <begin position="64"/>
        <end position="75"/>
    </location>
</feature>
<accession>A0A385DRF1</accession>
<organism evidence="2 3">
    <name type="scientific">Streptomyces phage Hank144</name>
    <dbReference type="NCBI Taxonomy" id="2301573"/>
    <lineage>
        <taxon>Viruses</taxon>
        <taxon>Duplodnaviria</taxon>
        <taxon>Heunggongvirae</taxon>
        <taxon>Uroviricota</taxon>
        <taxon>Caudoviricetes</taxon>
        <taxon>Arquatrovirinae</taxon>
        <taxon>Janusvirus</taxon>
        <taxon>Janusvirus hank144</taxon>
    </lineage>
</organism>
<evidence type="ECO:0000256" key="1">
    <source>
        <dbReference type="SAM" id="MobiDB-lite"/>
    </source>
</evidence>
<name>A0A385DRF1_9CAUD</name>
<sequence length="88" mass="10034">MKIQVIACDIDRKVPAQTYTIETDDGRKWTKDLCTEHAEPIERLIAEFEGVEPKSETKPEPKKAAKKAPARRRPRVTTLEEIEASKKS</sequence>
<dbReference type="KEGG" id="vg:64471005"/>
<dbReference type="GeneID" id="64471005"/>
<evidence type="ECO:0000313" key="2">
    <source>
        <dbReference type="EMBL" id="AXQ61085.1"/>
    </source>
</evidence>
<protein>
    <submittedName>
        <fullName evidence="2">DNA binding protein</fullName>
    </submittedName>
</protein>
<reference evidence="2 3" key="1">
    <citation type="submission" date="2018-07" db="EMBL/GenBank/DDBJ databases">
        <authorList>
            <person name="Amani N.Z."/>
            <person name="Ambroziak M.E."/>
            <person name="Biju A."/>
            <person name="Bushnell W."/>
            <person name="Calia C.N."/>
            <person name="Chen Y.J."/>
            <person name="Hill L.T."/>
            <person name="Karpinska S."/>
            <person name="Martinez K.C."/>
            <person name="Medwid J.R."/>
            <person name="Nguyen C."/>
            <person name="Oliver A."/>
            <person name="Pham J.P."/>
            <person name="Ramsey M.R."/>
            <person name="Ravi S."/>
            <person name="Sardina J.R."/>
            <person name="Senecal S.L."/>
            <person name="Sheen J."/>
            <person name="Shende N.V."/>
            <person name="Shi C.Y."/>
            <person name="Stuart L.C."/>
            <person name="Vu L."/>
            <person name="Wang L.Q."/>
            <person name="West L.J."/>
            <person name="Westgaard A.C."/>
            <person name="Liu R.B."/>
            <person name="Pierce E.C."/>
            <person name="Mohan S."/>
            <person name="Pogliano J."/>
            <person name="Delesalle V.A."/>
            <person name="Garlena R.A."/>
            <person name="Russell D.A."/>
            <person name="Pope W.H."/>
            <person name="Jacobs-Sera D."/>
            <person name="Hatfull G.F."/>
        </authorList>
    </citation>
    <scope>NUCLEOTIDE SEQUENCE [LARGE SCALE GENOMIC DNA]</scope>
</reference>
<evidence type="ECO:0000313" key="3">
    <source>
        <dbReference type="Proteomes" id="UP000264086"/>
    </source>
</evidence>
<gene>
    <name evidence="2" type="primary">29</name>
    <name evidence="2" type="ORF">SEA_HANK144_29</name>
</gene>
<feature type="compositionally biased region" description="Basic and acidic residues" evidence="1">
    <location>
        <begin position="48"/>
        <end position="63"/>
    </location>
</feature>
<dbReference type="EMBL" id="MH669004">
    <property type="protein sequence ID" value="AXQ61085.1"/>
    <property type="molecule type" value="Genomic_DNA"/>
</dbReference>
<dbReference type="Proteomes" id="UP000264086">
    <property type="component" value="Segment"/>
</dbReference>